<dbReference type="InterPro" id="IPR012338">
    <property type="entry name" value="Beta-lactam/transpept-like"/>
</dbReference>
<evidence type="ECO:0000259" key="11">
    <source>
        <dbReference type="Pfam" id="PF05036"/>
    </source>
</evidence>
<name>A0ABV8UPC6_9PROT</name>
<dbReference type="PANTHER" id="PTHR21581">
    <property type="entry name" value="D-ALANYL-D-ALANINE CARBOXYPEPTIDASE"/>
    <property type="match status" value="1"/>
</dbReference>
<keyword evidence="6" id="KW-0961">Cell wall biogenesis/degradation</keyword>
<evidence type="ECO:0000256" key="2">
    <source>
        <dbReference type="ARBA" id="ARBA00022729"/>
    </source>
</evidence>
<gene>
    <name evidence="12" type="ORF">ACFOW6_16420</name>
</gene>
<reference evidence="13" key="1">
    <citation type="journal article" date="2019" name="Int. J. Syst. Evol. Microbiol.">
        <title>The Global Catalogue of Microorganisms (GCM) 10K type strain sequencing project: providing services to taxonomists for standard genome sequencing and annotation.</title>
        <authorList>
            <consortium name="The Broad Institute Genomics Platform"/>
            <consortium name="The Broad Institute Genome Sequencing Center for Infectious Disease"/>
            <person name="Wu L."/>
            <person name="Ma J."/>
        </authorList>
    </citation>
    <scope>NUCLEOTIDE SEQUENCE [LARGE SCALE GENOMIC DNA]</scope>
    <source>
        <strain evidence="13">CECT 8472</strain>
    </source>
</reference>
<dbReference type="GO" id="GO:0016787">
    <property type="term" value="F:hydrolase activity"/>
    <property type="evidence" value="ECO:0007669"/>
    <property type="project" value="UniProtKB-KW"/>
</dbReference>
<evidence type="ECO:0000256" key="4">
    <source>
        <dbReference type="ARBA" id="ARBA00022960"/>
    </source>
</evidence>
<keyword evidence="2 9" id="KW-0732">Signal</keyword>
<dbReference type="PANTHER" id="PTHR21581:SF6">
    <property type="entry name" value="TRAFFICKING PROTEIN PARTICLE COMPLEX SUBUNIT 12"/>
    <property type="match status" value="1"/>
</dbReference>
<feature type="signal peptide" evidence="9">
    <location>
        <begin position="1"/>
        <end position="29"/>
    </location>
</feature>
<evidence type="ECO:0000256" key="3">
    <source>
        <dbReference type="ARBA" id="ARBA00022801"/>
    </source>
</evidence>
<feature type="region of interest" description="Disordered" evidence="8">
    <location>
        <begin position="281"/>
        <end position="304"/>
    </location>
</feature>
<organism evidence="12 13">
    <name type="scientific">Fodinicurvata halophila</name>
    <dbReference type="NCBI Taxonomy" id="1419723"/>
    <lineage>
        <taxon>Bacteria</taxon>
        <taxon>Pseudomonadati</taxon>
        <taxon>Pseudomonadota</taxon>
        <taxon>Alphaproteobacteria</taxon>
        <taxon>Rhodospirillales</taxon>
        <taxon>Rhodovibrionaceae</taxon>
        <taxon>Fodinicurvata</taxon>
    </lineage>
</organism>
<keyword evidence="5" id="KW-0573">Peptidoglycan synthesis</keyword>
<evidence type="ECO:0000256" key="8">
    <source>
        <dbReference type="SAM" id="MobiDB-lite"/>
    </source>
</evidence>
<evidence type="ECO:0000256" key="6">
    <source>
        <dbReference type="ARBA" id="ARBA00023316"/>
    </source>
</evidence>
<evidence type="ECO:0000256" key="5">
    <source>
        <dbReference type="ARBA" id="ARBA00022984"/>
    </source>
</evidence>
<protein>
    <submittedName>
        <fullName evidence="12">Serine hydrolase</fullName>
    </submittedName>
</protein>
<dbReference type="InterPro" id="IPR036680">
    <property type="entry name" value="SPOR-like_sf"/>
</dbReference>
<feature type="domain" description="SPOR" evidence="11">
    <location>
        <begin position="334"/>
        <end position="411"/>
    </location>
</feature>
<accession>A0ABV8UPC6</accession>
<comment type="similarity">
    <text evidence="1 7">Belongs to the peptidase S11 family.</text>
</comment>
<dbReference type="Gene3D" id="3.30.70.1070">
    <property type="entry name" value="Sporulation related repeat"/>
    <property type="match status" value="1"/>
</dbReference>
<dbReference type="EMBL" id="JBHSCW010000011">
    <property type="protein sequence ID" value="MFC4353136.1"/>
    <property type="molecule type" value="Genomic_DNA"/>
</dbReference>
<evidence type="ECO:0000313" key="12">
    <source>
        <dbReference type="EMBL" id="MFC4353136.1"/>
    </source>
</evidence>
<evidence type="ECO:0000256" key="1">
    <source>
        <dbReference type="ARBA" id="ARBA00007164"/>
    </source>
</evidence>
<dbReference type="RefSeq" id="WP_382423512.1">
    <property type="nucleotide sequence ID" value="NZ_JBHSCW010000011.1"/>
</dbReference>
<comment type="caution">
    <text evidence="12">The sequence shown here is derived from an EMBL/GenBank/DDBJ whole genome shotgun (WGS) entry which is preliminary data.</text>
</comment>
<feature type="domain" description="Peptidase S11 D-alanyl-D-alanine carboxypeptidase A N-terminal" evidence="10">
    <location>
        <begin position="34"/>
        <end position="251"/>
    </location>
</feature>
<dbReference type="PRINTS" id="PR00725">
    <property type="entry name" value="DADACBPTASE1"/>
</dbReference>
<sequence>MIPASFPRLAAKFLCVFAAVFLLAAAAQANPKYASIVMDYQTGQVLHASSADAQRYPASLTKMMTLYMVFERLENGSMTLDQPLHVSPRAASMPPSKLGLRTGETIRVKDAIGVLVTRSANDVAVVVAESIAGTESEFAQLMTRKARQLGLRHTTFRNASGLPNSGQVTTARDMAHLAKALLDHFPHYYEYFSTTEYTYRGQTINSTNKLLDRYKGLDGIKTGYINASGFNLAASAVRNGRRIIAVVFGGRSSQSRNAHMVTLLDRGFEEARQLRVARSVAPEGPAAPKPMQLASAAGSAATQGTEKDSGLSLIASAEAATSDATYAEGDAATSGIWAIQVGAFSDSQSAQHIAGKAAEQVQGLSLEHVAVSSTRGVKGALYRARLIGLEETQARTACKTLSSEGMDCLVVNPSGS</sequence>
<keyword evidence="13" id="KW-1185">Reference proteome</keyword>
<dbReference type="InterPro" id="IPR007730">
    <property type="entry name" value="SPOR-like_dom"/>
</dbReference>
<feature type="chain" id="PRO_5045888420" evidence="9">
    <location>
        <begin position="30"/>
        <end position="416"/>
    </location>
</feature>
<keyword evidence="4" id="KW-0133">Cell shape</keyword>
<evidence type="ECO:0000256" key="7">
    <source>
        <dbReference type="RuleBase" id="RU004016"/>
    </source>
</evidence>
<keyword evidence="3 12" id="KW-0378">Hydrolase</keyword>
<dbReference type="Gene3D" id="3.40.710.10">
    <property type="entry name" value="DD-peptidase/beta-lactamase superfamily"/>
    <property type="match status" value="1"/>
</dbReference>
<proteinExistence type="inferred from homology"/>
<dbReference type="Pfam" id="PF05036">
    <property type="entry name" value="SPOR"/>
    <property type="match status" value="1"/>
</dbReference>
<dbReference type="InterPro" id="IPR001967">
    <property type="entry name" value="Peptidase_S11_N"/>
</dbReference>
<dbReference type="Proteomes" id="UP001595799">
    <property type="component" value="Unassembled WGS sequence"/>
</dbReference>
<dbReference type="SUPFAM" id="SSF56601">
    <property type="entry name" value="beta-lactamase/transpeptidase-like"/>
    <property type="match status" value="1"/>
</dbReference>
<evidence type="ECO:0000259" key="10">
    <source>
        <dbReference type="Pfam" id="PF00768"/>
    </source>
</evidence>
<evidence type="ECO:0000256" key="9">
    <source>
        <dbReference type="SAM" id="SignalP"/>
    </source>
</evidence>
<dbReference type="Pfam" id="PF00768">
    <property type="entry name" value="Peptidase_S11"/>
    <property type="match status" value="1"/>
</dbReference>
<evidence type="ECO:0000313" key="13">
    <source>
        <dbReference type="Proteomes" id="UP001595799"/>
    </source>
</evidence>
<dbReference type="InterPro" id="IPR018044">
    <property type="entry name" value="Peptidase_S11"/>
</dbReference>
<feature type="compositionally biased region" description="Low complexity" evidence="8">
    <location>
        <begin position="292"/>
        <end position="304"/>
    </location>
</feature>